<protein>
    <submittedName>
        <fullName evidence="1">Uncharacterized protein</fullName>
    </submittedName>
</protein>
<accession>X1SFG4</accession>
<organism evidence="1">
    <name type="scientific">marine sediment metagenome</name>
    <dbReference type="NCBI Taxonomy" id="412755"/>
    <lineage>
        <taxon>unclassified sequences</taxon>
        <taxon>metagenomes</taxon>
        <taxon>ecological metagenomes</taxon>
    </lineage>
</organism>
<reference evidence="1" key="1">
    <citation type="journal article" date="2014" name="Front. Microbiol.">
        <title>High frequency of phylogenetically diverse reductive dehalogenase-homologous genes in deep subseafloor sedimentary metagenomes.</title>
        <authorList>
            <person name="Kawai M."/>
            <person name="Futagami T."/>
            <person name="Toyoda A."/>
            <person name="Takaki Y."/>
            <person name="Nishi S."/>
            <person name="Hori S."/>
            <person name="Arai W."/>
            <person name="Tsubouchi T."/>
            <person name="Morono Y."/>
            <person name="Uchiyama I."/>
            <person name="Ito T."/>
            <person name="Fujiyama A."/>
            <person name="Inagaki F."/>
            <person name="Takami H."/>
        </authorList>
    </citation>
    <scope>NUCLEOTIDE SEQUENCE</scope>
    <source>
        <strain evidence="1">Expedition CK06-06</strain>
    </source>
</reference>
<gene>
    <name evidence="1" type="ORF">S12H4_24426</name>
</gene>
<dbReference type="AlphaFoldDB" id="X1SFG4"/>
<evidence type="ECO:0000313" key="1">
    <source>
        <dbReference type="EMBL" id="GAI77891.1"/>
    </source>
</evidence>
<proteinExistence type="predicted"/>
<name>X1SFG4_9ZZZZ</name>
<comment type="caution">
    <text evidence="1">The sequence shown here is derived from an EMBL/GenBank/DDBJ whole genome shotgun (WGS) entry which is preliminary data.</text>
</comment>
<sequence length="67" mass="7134">MANDKTIQVTPNVQRCLEILTEVVKSLPTGDTKEKAEGVIQYLSRTFEGEPQAGGGRTCPGGSAIIE</sequence>
<dbReference type="EMBL" id="BARW01013255">
    <property type="protein sequence ID" value="GAI77891.1"/>
    <property type="molecule type" value="Genomic_DNA"/>
</dbReference>